<protein>
    <recommendedName>
        <fullName evidence="3">SMI1/KNR4 family protein</fullName>
    </recommendedName>
</protein>
<organism evidence="1 2">
    <name type="scientific">Gemmata palustris</name>
    <dbReference type="NCBI Taxonomy" id="2822762"/>
    <lineage>
        <taxon>Bacteria</taxon>
        <taxon>Pseudomonadati</taxon>
        <taxon>Planctomycetota</taxon>
        <taxon>Planctomycetia</taxon>
        <taxon>Gemmatales</taxon>
        <taxon>Gemmataceae</taxon>
        <taxon>Gemmata</taxon>
    </lineage>
</organism>
<dbReference type="EMBL" id="JAGKQQ010000001">
    <property type="protein sequence ID" value="MBP3957721.1"/>
    <property type="molecule type" value="Genomic_DNA"/>
</dbReference>
<name>A0ABS5BVF2_9BACT</name>
<sequence length="81" mass="8990">MVRDIFGNPFRSVAFTPEWRTSTAVAIASHMYEWRDFNAMPILADALQDAGCDSADVLDHCRGPGPHVRGCWVVDLVLGKE</sequence>
<evidence type="ECO:0008006" key="3">
    <source>
        <dbReference type="Google" id="ProtNLM"/>
    </source>
</evidence>
<evidence type="ECO:0000313" key="2">
    <source>
        <dbReference type="Proteomes" id="UP000676565"/>
    </source>
</evidence>
<proteinExistence type="predicted"/>
<evidence type="ECO:0000313" key="1">
    <source>
        <dbReference type="EMBL" id="MBP3957721.1"/>
    </source>
</evidence>
<comment type="caution">
    <text evidence="1">The sequence shown here is derived from an EMBL/GenBank/DDBJ whole genome shotgun (WGS) entry which is preliminary data.</text>
</comment>
<keyword evidence="2" id="KW-1185">Reference proteome</keyword>
<dbReference type="Proteomes" id="UP000676565">
    <property type="component" value="Unassembled WGS sequence"/>
</dbReference>
<gene>
    <name evidence="1" type="ORF">J8F10_20920</name>
</gene>
<accession>A0ABS5BVF2</accession>
<reference evidence="1 2" key="1">
    <citation type="submission" date="2021-04" db="EMBL/GenBank/DDBJ databases">
        <authorList>
            <person name="Ivanova A."/>
        </authorList>
    </citation>
    <scope>NUCLEOTIDE SEQUENCE [LARGE SCALE GENOMIC DNA]</scope>
    <source>
        <strain evidence="1 2">G18</strain>
    </source>
</reference>